<gene>
    <name evidence="1" type="ORF">DFH07DRAFT_244609</name>
</gene>
<dbReference type="EMBL" id="JARJLG010000221">
    <property type="protein sequence ID" value="KAJ7726281.1"/>
    <property type="molecule type" value="Genomic_DNA"/>
</dbReference>
<name>A0AAD7HQX7_9AGAR</name>
<dbReference type="AlphaFoldDB" id="A0AAD7HQX7"/>
<accession>A0AAD7HQX7</accession>
<protein>
    <recommendedName>
        <fullName evidence="3">PH domain-containing protein</fullName>
    </recommendedName>
</protein>
<dbReference type="Gene3D" id="2.30.29.30">
    <property type="entry name" value="Pleckstrin-homology domain (PH domain)/Phosphotyrosine-binding domain (PTB)"/>
    <property type="match status" value="1"/>
</dbReference>
<dbReference type="Proteomes" id="UP001215280">
    <property type="component" value="Unassembled WGS sequence"/>
</dbReference>
<comment type="caution">
    <text evidence="1">The sequence shown here is derived from an EMBL/GenBank/DDBJ whole genome shotgun (WGS) entry which is preliminary data.</text>
</comment>
<dbReference type="SUPFAM" id="SSF50729">
    <property type="entry name" value="PH domain-like"/>
    <property type="match status" value="1"/>
</dbReference>
<organism evidence="1 2">
    <name type="scientific">Mycena maculata</name>
    <dbReference type="NCBI Taxonomy" id="230809"/>
    <lineage>
        <taxon>Eukaryota</taxon>
        <taxon>Fungi</taxon>
        <taxon>Dikarya</taxon>
        <taxon>Basidiomycota</taxon>
        <taxon>Agaricomycotina</taxon>
        <taxon>Agaricomycetes</taxon>
        <taxon>Agaricomycetidae</taxon>
        <taxon>Agaricales</taxon>
        <taxon>Marasmiineae</taxon>
        <taxon>Mycenaceae</taxon>
        <taxon>Mycena</taxon>
    </lineage>
</organism>
<keyword evidence="2" id="KW-1185">Reference proteome</keyword>
<dbReference type="InterPro" id="IPR011993">
    <property type="entry name" value="PH-like_dom_sf"/>
</dbReference>
<evidence type="ECO:0000313" key="2">
    <source>
        <dbReference type="Proteomes" id="UP001215280"/>
    </source>
</evidence>
<sequence>MDRDLALQEFERATRTIIPMEDIAKHERTEVNSYCLMLKTKKRKKYLLMFKNDDDLYEWQDAICYRSMGVSNPWNLVHDVVHVGVEPAPNVESRRPHIDVLRRSKTPNLHIHCNFQYASTRCC</sequence>
<proteinExistence type="predicted"/>
<reference evidence="1" key="1">
    <citation type="submission" date="2023-03" db="EMBL/GenBank/DDBJ databases">
        <title>Massive genome expansion in bonnet fungi (Mycena s.s.) driven by repeated elements and novel gene families across ecological guilds.</title>
        <authorList>
            <consortium name="Lawrence Berkeley National Laboratory"/>
            <person name="Harder C.B."/>
            <person name="Miyauchi S."/>
            <person name="Viragh M."/>
            <person name="Kuo A."/>
            <person name="Thoen E."/>
            <person name="Andreopoulos B."/>
            <person name="Lu D."/>
            <person name="Skrede I."/>
            <person name="Drula E."/>
            <person name="Henrissat B."/>
            <person name="Morin E."/>
            <person name="Kohler A."/>
            <person name="Barry K."/>
            <person name="LaButti K."/>
            <person name="Morin E."/>
            <person name="Salamov A."/>
            <person name="Lipzen A."/>
            <person name="Mereny Z."/>
            <person name="Hegedus B."/>
            <person name="Baldrian P."/>
            <person name="Stursova M."/>
            <person name="Weitz H."/>
            <person name="Taylor A."/>
            <person name="Grigoriev I.V."/>
            <person name="Nagy L.G."/>
            <person name="Martin F."/>
            <person name="Kauserud H."/>
        </authorList>
    </citation>
    <scope>NUCLEOTIDE SEQUENCE</scope>
    <source>
        <strain evidence="1">CBHHK188m</strain>
    </source>
</reference>
<evidence type="ECO:0000313" key="1">
    <source>
        <dbReference type="EMBL" id="KAJ7726281.1"/>
    </source>
</evidence>
<evidence type="ECO:0008006" key="3">
    <source>
        <dbReference type="Google" id="ProtNLM"/>
    </source>
</evidence>